<sequence length="518" mass="59428">MMCAAVMHSAPETGLETGTGSGVHLEVFGGPQKNKKNVWLGKRREIAKVTFKKTIEGRYRDGVDGYAEVGALLIYWKGENKAFKEEIEELEDVLKNQYHFKTKVFGIPKEHSGTALVQQIAVWAHEFNGPDKLSIIYYGGHAHKDEAQLDNLRIIREIYDAEHDTSEYGPDPAASFDFEDLTHPLKIPDTDQLLIVDCCFAAKAFSTRELGKRKFELLSSAPPGKEALGPAYAGSFTKNLAFTLEKLLKDKKYGSKGFSTSTLYRELYFQQADSIKPFLFDQSPKNYGRIWIKPLPDQRPQTNGTKPNQFAVELRLQLSEMPDQHVMRELASNMQYLPYVRQMEFQHLHAPEQQLNEFMLTLQRIQALKPLVRRLRQQRERKRAREIEEQGVPASPIIRRASTLEINERTKEVYDWPGEIGPRSGTATPEPRTPRSESNVHVSDDTIEHRVPIHRVGKLFSYAYYFDSFEFEPTKMKQSRGGFIVHQIKILLSIWVRLAVVLLVIPLRIAELIHKYLE</sequence>
<gene>
    <name evidence="3" type="ORF">SLS56_001857</name>
</gene>
<reference evidence="3 4" key="1">
    <citation type="submission" date="2024-02" db="EMBL/GenBank/DDBJ databases">
        <title>De novo assembly and annotation of 12 fungi associated with fruit tree decline syndrome in Ontario, Canada.</title>
        <authorList>
            <person name="Sulman M."/>
            <person name="Ellouze W."/>
            <person name="Ilyukhin E."/>
        </authorList>
    </citation>
    <scope>NUCLEOTIDE SEQUENCE [LARGE SCALE GENOMIC DNA]</scope>
    <source>
        <strain evidence="3 4">M1-105</strain>
    </source>
</reference>
<proteinExistence type="predicted"/>
<evidence type="ECO:0000256" key="1">
    <source>
        <dbReference type="SAM" id="MobiDB-lite"/>
    </source>
</evidence>
<organism evidence="3 4">
    <name type="scientific">Neofusicoccum ribis</name>
    <dbReference type="NCBI Taxonomy" id="45134"/>
    <lineage>
        <taxon>Eukaryota</taxon>
        <taxon>Fungi</taxon>
        <taxon>Dikarya</taxon>
        <taxon>Ascomycota</taxon>
        <taxon>Pezizomycotina</taxon>
        <taxon>Dothideomycetes</taxon>
        <taxon>Dothideomycetes incertae sedis</taxon>
        <taxon>Botryosphaeriales</taxon>
        <taxon>Botryosphaeriaceae</taxon>
        <taxon>Neofusicoccum</taxon>
    </lineage>
</organism>
<comment type="caution">
    <text evidence="3">The sequence shown here is derived from an EMBL/GenBank/DDBJ whole genome shotgun (WGS) entry which is preliminary data.</text>
</comment>
<evidence type="ECO:0000313" key="3">
    <source>
        <dbReference type="EMBL" id="KAL1635105.1"/>
    </source>
</evidence>
<protein>
    <submittedName>
        <fullName evidence="3">Uncharacterized protein</fullName>
    </submittedName>
</protein>
<keyword evidence="2" id="KW-0812">Transmembrane</keyword>
<dbReference type="EMBL" id="JAJVDC020000012">
    <property type="protein sequence ID" value="KAL1635105.1"/>
    <property type="molecule type" value="Genomic_DNA"/>
</dbReference>
<feature type="transmembrane region" description="Helical" evidence="2">
    <location>
        <begin position="490"/>
        <end position="510"/>
    </location>
</feature>
<evidence type="ECO:0000313" key="4">
    <source>
        <dbReference type="Proteomes" id="UP001521116"/>
    </source>
</evidence>
<keyword evidence="2" id="KW-1133">Transmembrane helix</keyword>
<dbReference type="Proteomes" id="UP001521116">
    <property type="component" value="Unassembled WGS sequence"/>
</dbReference>
<name>A0ABR3T6A7_9PEZI</name>
<accession>A0ABR3T6A7</accession>
<feature type="region of interest" description="Disordered" evidence="1">
    <location>
        <begin position="417"/>
        <end position="442"/>
    </location>
</feature>
<keyword evidence="2" id="KW-0472">Membrane</keyword>
<keyword evidence="4" id="KW-1185">Reference proteome</keyword>
<evidence type="ECO:0000256" key="2">
    <source>
        <dbReference type="SAM" id="Phobius"/>
    </source>
</evidence>